<dbReference type="Proteomes" id="UP001221757">
    <property type="component" value="Unassembled WGS sequence"/>
</dbReference>
<feature type="region of interest" description="Disordered" evidence="7">
    <location>
        <begin position="191"/>
        <end position="215"/>
    </location>
</feature>
<feature type="transmembrane region" description="Helical" evidence="8">
    <location>
        <begin position="124"/>
        <end position="143"/>
    </location>
</feature>
<dbReference type="GO" id="GO:0016020">
    <property type="term" value="C:membrane"/>
    <property type="evidence" value="ECO:0007669"/>
    <property type="project" value="TreeGrafter"/>
</dbReference>
<dbReference type="InterPro" id="IPR036259">
    <property type="entry name" value="MFS_trans_sf"/>
</dbReference>
<comment type="subcellular location">
    <subcellularLocation>
        <location evidence="1">Endomembrane system</location>
        <topology evidence="1">Multi-pass membrane protein</topology>
    </subcellularLocation>
</comment>
<dbReference type="AlphaFoldDB" id="A0AAD7GVZ6"/>
<keyword evidence="6 8" id="KW-0472">Membrane</keyword>
<dbReference type="PANTHER" id="PTHR23514:SF3">
    <property type="entry name" value="BYPASS OF STOP CODON PROTEIN 6"/>
    <property type="match status" value="1"/>
</dbReference>
<evidence type="ECO:0000256" key="4">
    <source>
        <dbReference type="ARBA" id="ARBA00022692"/>
    </source>
</evidence>
<comment type="caution">
    <text evidence="9">The sequence shown here is derived from an EMBL/GenBank/DDBJ whole genome shotgun (WGS) entry which is preliminary data.</text>
</comment>
<evidence type="ECO:0000256" key="2">
    <source>
        <dbReference type="ARBA" id="ARBA00008335"/>
    </source>
</evidence>
<accession>A0AAD7GVZ6</accession>
<gene>
    <name evidence="9" type="ORF">B0H17DRAFT_919348</name>
</gene>
<feature type="transmembrane region" description="Helical" evidence="8">
    <location>
        <begin position="235"/>
        <end position="260"/>
    </location>
</feature>
<feature type="transmembrane region" description="Helical" evidence="8">
    <location>
        <begin position="90"/>
        <end position="112"/>
    </location>
</feature>
<feature type="transmembrane region" description="Helical" evidence="8">
    <location>
        <begin position="155"/>
        <end position="176"/>
    </location>
</feature>
<organism evidence="9 10">
    <name type="scientific">Mycena rosella</name>
    <name type="common">Pink bonnet</name>
    <name type="synonym">Agaricus rosellus</name>
    <dbReference type="NCBI Taxonomy" id="1033263"/>
    <lineage>
        <taxon>Eukaryota</taxon>
        <taxon>Fungi</taxon>
        <taxon>Dikarya</taxon>
        <taxon>Basidiomycota</taxon>
        <taxon>Agaricomycotina</taxon>
        <taxon>Agaricomycetes</taxon>
        <taxon>Agaricomycetidae</taxon>
        <taxon>Agaricales</taxon>
        <taxon>Marasmiineae</taxon>
        <taxon>Mycenaceae</taxon>
        <taxon>Mycena</taxon>
    </lineage>
</organism>
<protein>
    <submittedName>
        <fullName evidence="9">Major facilitator superfamily domain-containing protein</fullName>
    </submittedName>
</protein>
<dbReference type="InterPro" id="IPR011701">
    <property type="entry name" value="MFS"/>
</dbReference>
<dbReference type="PANTHER" id="PTHR23514">
    <property type="entry name" value="BYPASS OF STOP CODON PROTEIN 6"/>
    <property type="match status" value="1"/>
</dbReference>
<keyword evidence="4 8" id="KW-0812">Transmembrane</keyword>
<dbReference type="EMBL" id="JARKIE010000007">
    <property type="protein sequence ID" value="KAJ7706409.1"/>
    <property type="molecule type" value="Genomic_DNA"/>
</dbReference>
<evidence type="ECO:0000256" key="6">
    <source>
        <dbReference type="ARBA" id="ARBA00023136"/>
    </source>
</evidence>
<sequence length="424" mass="46213">MISSLLFVGTTCGFTAGTLLVPRIMRFLGRFYLSDANLALVPIAPFRIALSRKTSGGVGHSASQARYLVVIMASVCFPTNFIMMGSKTGFATMFMGYVIVAFGRAVLTGIFTRNMFLSDMPSRPLGYAFGLWGLGAVASPLVFQATAAAGLPWTHFYFGSLVLAAFSFVFLGITFMPTAREFAMDRKTALNEAESRSAPPTPGCDPDSTSSTASTGLQAAHPNQLRLVSSMPYQWAVSLFVLFYCGSETTTQGLIVQYLLAERSADRNTVGYVSAGFWAGVSASRLAWSYWISFTRRKYIIQGCLSRWPGVALGMQLFIWFIDSSIENAVSTALIGVFFGPLFPACLELANDLLPAEVNMISMAIVYASSRMLTIAIFPFITGVVTTKYSMRTWSYITVAQAAILLCTWSLFPTRQPLRRTIAA</sequence>
<evidence type="ECO:0000256" key="5">
    <source>
        <dbReference type="ARBA" id="ARBA00022989"/>
    </source>
</evidence>
<keyword evidence="3" id="KW-0813">Transport</keyword>
<evidence type="ECO:0000313" key="9">
    <source>
        <dbReference type="EMBL" id="KAJ7706409.1"/>
    </source>
</evidence>
<name>A0AAD7GVZ6_MYCRO</name>
<feature type="transmembrane region" description="Helical" evidence="8">
    <location>
        <begin position="304"/>
        <end position="322"/>
    </location>
</feature>
<keyword evidence="10" id="KW-1185">Reference proteome</keyword>
<feature type="transmembrane region" description="Helical" evidence="8">
    <location>
        <begin position="361"/>
        <end position="381"/>
    </location>
</feature>
<evidence type="ECO:0000256" key="8">
    <source>
        <dbReference type="SAM" id="Phobius"/>
    </source>
</evidence>
<reference evidence="9" key="1">
    <citation type="submission" date="2023-03" db="EMBL/GenBank/DDBJ databases">
        <title>Massive genome expansion in bonnet fungi (Mycena s.s.) driven by repeated elements and novel gene families across ecological guilds.</title>
        <authorList>
            <consortium name="Lawrence Berkeley National Laboratory"/>
            <person name="Harder C.B."/>
            <person name="Miyauchi S."/>
            <person name="Viragh M."/>
            <person name="Kuo A."/>
            <person name="Thoen E."/>
            <person name="Andreopoulos B."/>
            <person name="Lu D."/>
            <person name="Skrede I."/>
            <person name="Drula E."/>
            <person name="Henrissat B."/>
            <person name="Morin E."/>
            <person name="Kohler A."/>
            <person name="Barry K."/>
            <person name="LaButti K."/>
            <person name="Morin E."/>
            <person name="Salamov A."/>
            <person name="Lipzen A."/>
            <person name="Mereny Z."/>
            <person name="Hegedus B."/>
            <person name="Baldrian P."/>
            <person name="Stursova M."/>
            <person name="Weitz H."/>
            <person name="Taylor A."/>
            <person name="Grigoriev I.V."/>
            <person name="Nagy L.G."/>
            <person name="Martin F."/>
            <person name="Kauserud H."/>
        </authorList>
    </citation>
    <scope>NUCLEOTIDE SEQUENCE</scope>
    <source>
        <strain evidence="9">CBHHK067</strain>
    </source>
</reference>
<feature type="transmembrane region" description="Helical" evidence="8">
    <location>
        <begin position="272"/>
        <end position="292"/>
    </location>
</feature>
<dbReference type="InterPro" id="IPR051788">
    <property type="entry name" value="MFS_Transporter"/>
</dbReference>
<keyword evidence="5 8" id="KW-1133">Transmembrane helix</keyword>
<evidence type="ECO:0000313" key="10">
    <source>
        <dbReference type="Proteomes" id="UP001221757"/>
    </source>
</evidence>
<dbReference type="Gene3D" id="1.20.1250.20">
    <property type="entry name" value="MFS general substrate transporter like domains"/>
    <property type="match status" value="1"/>
</dbReference>
<dbReference type="SUPFAM" id="SSF103473">
    <property type="entry name" value="MFS general substrate transporter"/>
    <property type="match status" value="1"/>
</dbReference>
<evidence type="ECO:0000256" key="7">
    <source>
        <dbReference type="SAM" id="MobiDB-lite"/>
    </source>
</evidence>
<dbReference type="GO" id="GO:0012505">
    <property type="term" value="C:endomembrane system"/>
    <property type="evidence" value="ECO:0007669"/>
    <property type="project" value="UniProtKB-SubCell"/>
</dbReference>
<proteinExistence type="inferred from homology"/>
<feature type="transmembrane region" description="Helical" evidence="8">
    <location>
        <begin position="328"/>
        <end position="349"/>
    </location>
</feature>
<dbReference type="GO" id="GO:0022857">
    <property type="term" value="F:transmembrane transporter activity"/>
    <property type="evidence" value="ECO:0007669"/>
    <property type="project" value="InterPro"/>
</dbReference>
<feature type="transmembrane region" description="Helical" evidence="8">
    <location>
        <begin position="393"/>
        <end position="412"/>
    </location>
</feature>
<evidence type="ECO:0000256" key="1">
    <source>
        <dbReference type="ARBA" id="ARBA00004127"/>
    </source>
</evidence>
<dbReference type="Pfam" id="PF07690">
    <property type="entry name" value="MFS_1"/>
    <property type="match status" value="1"/>
</dbReference>
<evidence type="ECO:0000256" key="3">
    <source>
        <dbReference type="ARBA" id="ARBA00022448"/>
    </source>
</evidence>
<comment type="similarity">
    <text evidence="2">Belongs to the major facilitator superfamily.</text>
</comment>